<evidence type="ECO:0000313" key="2">
    <source>
        <dbReference type="Proteomes" id="UP000008553"/>
    </source>
</evidence>
<dbReference type="Proteomes" id="UP000008553">
    <property type="component" value="Unassembled WGS sequence"/>
</dbReference>
<keyword evidence="2" id="KW-1185">Reference proteome</keyword>
<comment type="caution">
    <text evidence="1">The sequence shown here is derived from an EMBL/GenBank/DDBJ whole genome shotgun (WGS) entry which is preliminary data.</text>
</comment>
<accession>Q7R7K3</accession>
<proteinExistence type="predicted"/>
<dbReference type="InParanoid" id="Q7R7K3"/>
<organism evidence="1 2">
    <name type="scientific">Plasmodium yoelii yoelii</name>
    <dbReference type="NCBI Taxonomy" id="73239"/>
    <lineage>
        <taxon>Eukaryota</taxon>
        <taxon>Sar</taxon>
        <taxon>Alveolata</taxon>
        <taxon>Apicomplexa</taxon>
        <taxon>Aconoidasida</taxon>
        <taxon>Haemosporida</taxon>
        <taxon>Plasmodiidae</taxon>
        <taxon>Plasmodium</taxon>
        <taxon>Plasmodium (Vinckeia)</taxon>
    </lineage>
</organism>
<name>Q7R7K3_PLAYO</name>
<dbReference type="AlphaFoldDB" id="Q7R7K3"/>
<dbReference type="PaxDb" id="73239-Q7R7K3"/>
<reference evidence="1 2" key="1">
    <citation type="journal article" date="2002" name="Nature">
        <title>Genome sequence and comparative analysis of the model rodent malaria parasite Plasmodium yoelii yoelii.</title>
        <authorList>
            <person name="Carlton J.M."/>
            <person name="Angiuoli S.V."/>
            <person name="Suh B.B."/>
            <person name="Kooij T.W."/>
            <person name="Pertea M."/>
            <person name="Silva J.C."/>
            <person name="Ermolaeva M.D."/>
            <person name="Allen J.E."/>
            <person name="Selengut J.D."/>
            <person name="Koo H.L."/>
            <person name="Peterson J.D."/>
            <person name="Pop M."/>
            <person name="Kosack D.S."/>
            <person name="Shumway M.F."/>
            <person name="Bidwell S.L."/>
            <person name="Shallom S.J."/>
            <person name="van Aken S.E."/>
            <person name="Riedmuller S.B."/>
            <person name="Feldblyum T.V."/>
            <person name="Cho J.K."/>
            <person name="Quackenbush J."/>
            <person name="Sedegah M."/>
            <person name="Shoaibi A."/>
            <person name="Cummings L.M."/>
            <person name="Florens L."/>
            <person name="Yates J.R."/>
            <person name="Raine J.D."/>
            <person name="Sinden R.E."/>
            <person name="Harris M.A."/>
            <person name="Cunningham D.A."/>
            <person name="Preiser P.R."/>
            <person name="Bergman L.W."/>
            <person name="Vaidya A.B."/>
            <person name="van Lin L.H."/>
            <person name="Janse C.J."/>
            <person name="Waters A.P."/>
            <person name="Smith H.O."/>
            <person name="White O.R."/>
            <person name="Salzberg S.L."/>
            <person name="Venter J.C."/>
            <person name="Fraser C.M."/>
            <person name="Hoffman S.L."/>
            <person name="Gardner M.J."/>
            <person name="Carucci D.J."/>
        </authorList>
    </citation>
    <scope>NUCLEOTIDE SEQUENCE [LARGE SCALE GENOMIC DNA]</scope>
    <source>
        <strain evidence="1 2">17XNL</strain>
    </source>
</reference>
<sequence length="60" mass="6368">MGGEALSPVKIQCPSVGKYQGREAGVGGCVGKHPHRSRVRVHGIRDSGARKLGKVITFEI</sequence>
<gene>
    <name evidence="1" type="ORF">PY07582</name>
</gene>
<evidence type="ECO:0000313" key="1">
    <source>
        <dbReference type="EMBL" id="EAA20077.1"/>
    </source>
</evidence>
<dbReference type="EMBL" id="AABL01002812">
    <property type="protein sequence ID" value="EAA20077.1"/>
    <property type="molecule type" value="Genomic_DNA"/>
</dbReference>
<protein>
    <submittedName>
        <fullName evidence="1">Uncharacterized protein</fullName>
    </submittedName>
</protein>